<evidence type="ECO:0000313" key="2">
    <source>
        <dbReference type="EMBL" id="QJA03238.1"/>
    </source>
</evidence>
<organism evidence="3 4">
    <name type="scientific">Clostridium innocuum</name>
    <dbReference type="NCBI Taxonomy" id="1522"/>
    <lineage>
        <taxon>Bacteria</taxon>
        <taxon>Bacillati</taxon>
        <taxon>Bacillota</taxon>
        <taxon>Clostridia</taxon>
        <taxon>Eubacteriales</taxon>
        <taxon>Clostridiaceae</taxon>
        <taxon>Clostridium</taxon>
    </lineage>
</organism>
<proteinExistence type="predicted"/>
<dbReference type="RefSeq" id="WP_008729091.1">
    <property type="nucleotide sequence ID" value="NZ_BAAACC010000024.1"/>
</dbReference>
<dbReference type="GeneID" id="61926400"/>
<evidence type="ECO:0000313" key="4">
    <source>
        <dbReference type="Proteomes" id="UP000260025"/>
    </source>
</evidence>
<feature type="transmembrane region" description="Helical" evidence="1">
    <location>
        <begin position="81"/>
        <end position="102"/>
    </location>
</feature>
<reference evidence="2 5" key="2">
    <citation type="submission" date="2020-02" db="EMBL/GenBank/DDBJ databases">
        <authorList>
            <person name="Kociolek L.K."/>
            <person name="Ozer E.A."/>
        </authorList>
    </citation>
    <scope>NUCLEOTIDE SEQUENCE [LARGE SCALE GENOMIC DNA]</scope>
    <source>
        <strain evidence="2 5">ATCC 14501</strain>
    </source>
</reference>
<keyword evidence="1" id="KW-0472">Membrane</keyword>
<keyword evidence="1" id="KW-0812">Transmembrane</keyword>
<sequence>MARWLKGIAHLSAFDAIEQIKHAADEEEKKCLIQMERERRKKNRYRTNVIIVAGLIINLVTIPMLFLRIKQRIFDILILDYAVSVTVSGCTICMTALTVFYLKGLIKSNR</sequence>
<dbReference type="EMBL" id="QVEV01000067">
    <property type="protein sequence ID" value="RGC08965.1"/>
    <property type="molecule type" value="Genomic_DNA"/>
</dbReference>
<dbReference type="OrthoDB" id="9870911at2"/>
<dbReference type="Proteomes" id="UP000260025">
    <property type="component" value="Unassembled WGS sequence"/>
</dbReference>
<feature type="transmembrane region" description="Helical" evidence="1">
    <location>
        <begin position="49"/>
        <end position="69"/>
    </location>
</feature>
<reference evidence="3 4" key="1">
    <citation type="submission" date="2018-08" db="EMBL/GenBank/DDBJ databases">
        <title>A genome reference for cultivated species of the human gut microbiota.</title>
        <authorList>
            <person name="Zou Y."/>
            <person name="Xue W."/>
            <person name="Luo G."/>
        </authorList>
    </citation>
    <scope>NUCLEOTIDE SEQUENCE [LARGE SCALE GENOMIC DNA]</scope>
    <source>
        <strain evidence="3 4">OF01-2LB</strain>
    </source>
</reference>
<evidence type="ECO:0000313" key="3">
    <source>
        <dbReference type="EMBL" id="RGC08965.1"/>
    </source>
</evidence>
<evidence type="ECO:0000256" key="1">
    <source>
        <dbReference type="SAM" id="Phobius"/>
    </source>
</evidence>
<evidence type="ECO:0000313" key="5">
    <source>
        <dbReference type="Proteomes" id="UP000503330"/>
    </source>
</evidence>
<gene>
    <name evidence="3" type="ORF">DXA38_21585</name>
    <name evidence="2" type="ORF">G4D54_12645</name>
</gene>
<protein>
    <submittedName>
        <fullName evidence="3">Uncharacterized protein</fullName>
    </submittedName>
</protein>
<dbReference type="EMBL" id="CP048838">
    <property type="protein sequence ID" value="QJA03238.1"/>
    <property type="molecule type" value="Genomic_DNA"/>
</dbReference>
<accession>A0A3E2VEI2</accession>
<dbReference type="Proteomes" id="UP000503330">
    <property type="component" value="Chromosome"/>
</dbReference>
<keyword evidence="1" id="KW-1133">Transmembrane helix</keyword>
<dbReference type="AlphaFoldDB" id="A0A3E2VEI2"/>
<name>A0A3E2VEI2_CLOIN</name>